<feature type="transmembrane region" description="Helical" evidence="2">
    <location>
        <begin position="21"/>
        <end position="41"/>
    </location>
</feature>
<keyword evidence="1" id="KW-0175">Coiled coil</keyword>
<dbReference type="RefSeq" id="WP_115861529.1">
    <property type="nucleotide sequence ID" value="NZ_QTSU01000004.1"/>
</dbReference>
<dbReference type="Proteomes" id="UP000264492">
    <property type="component" value="Unassembled WGS sequence"/>
</dbReference>
<proteinExistence type="predicted"/>
<evidence type="ECO:0000313" key="4">
    <source>
        <dbReference type="Proteomes" id="UP000264492"/>
    </source>
</evidence>
<keyword evidence="2" id="KW-0812">Transmembrane</keyword>
<comment type="caution">
    <text evidence="3">The sequence shown here is derived from an EMBL/GenBank/DDBJ whole genome shotgun (WGS) entry which is preliminary data.</text>
</comment>
<feature type="coiled-coil region" evidence="1">
    <location>
        <begin position="56"/>
        <end position="118"/>
    </location>
</feature>
<organism evidence="3 4">
    <name type="scientific">Lysobacter silvisoli</name>
    <dbReference type="NCBI Taxonomy" id="2293254"/>
    <lineage>
        <taxon>Bacteria</taxon>
        <taxon>Pseudomonadati</taxon>
        <taxon>Pseudomonadota</taxon>
        <taxon>Gammaproteobacteria</taxon>
        <taxon>Lysobacterales</taxon>
        <taxon>Lysobacteraceae</taxon>
        <taxon>Lysobacter</taxon>
    </lineage>
</organism>
<dbReference type="OrthoDB" id="7056878at2"/>
<dbReference type="InterPro" id="IPR046703">
    <property type="entry name" value="DUF6776"/>
</dbReference>
<dbReference type="AlphaFoldDB" id="A0A371JXB0"/>
<evidence type="ECO:0008006" key="5">
    <source>
        <dbReference type="Google" id="ProtNLM"/>
    </source>
</evidence>
<name>A0A371JXB0_9GAMM</name>
<keyword evidence="2" id="KW-0472">Membrane</keyword>
<gene>
    <name evidence="3" type="ORF">DX914_18370</name>
</gene>
<dbReference type="Pfam" id="PF20567">
    <property type="entry name" value="DUF6776"/>
    <property type="match status" value="1"/>
</dbReference>
<keyword evidence="2" id="KW-1133">Transmembrane helix</keyword>
<accession>A0A371JXB0</accession>
<keyword evidence="4" id="KW-1185">Reference proteome</keyword>
<dbReference type="EMBL" id="QTSU01000004">
    <property type="protein sequence ID" value="RDZ26237.1"/>
    <property type="molecule type" value="Genomic_DNA"/>
</dbReference>
<evidence type="ECO:0000256" key="2">
    <source>
        <dbReference type="SAM" id="Phobius"/>
    </source>
</evidence>
<protein>
    <recommendedName>
        <fullName evidence="5">Transmembrane protein</fullName>
    </recommendedName>
</protein>
<evidence type="ECO:0000256" key="1">
    <source>
        <dbReference type="SAM" id="Coils"/>
    </source>
</evidence>
<evidence type="ECO:0000313" key="3">
    <source>
        <dbReference type="EMBL" id="RDZ26237.1"/>
    </source>
</evidence>
<sequence>MAKAPPPRFVIVQQRPDRRPLIAAVLAAVWLASLAGAWAWATWRAAPQLPRLSAELDATRALLRERQSRLDRLEQREATLQRSDQISRVANKQIQGALAEREEEIADLRADVAFYERLVGSTGKAQGLNVHSAQFSPENGGTWRYLIVLTQNLNRGAISAGRLQFAVEGVRNGKLTTVGWDELHQRSAVPAQDYSFRYFQQIDGSVMLPAGFTPQRVRVSLRGENASVDQTFGWRSGATVTSET</sequence>
<reference evidence="3 4" key="1">
    <citation type="submission" date="2018-08" db="EMBL/GenBank/DDBJ databases">
        <title>Lysobacter sp. zong2l5, whole genome shotgun sequence.</title>
        <authorList>
            <person name="Zhang X."/>
            <person name="Feng G."/>
            <person name="Zhu H."/>
        </authorList>
    </citation>
    <scope>NUCLEOTIDE SEQUENCE [LARGE SCALE GENOMIC DNA]</scope>
    <source>
        <strain evidence="4">zong2l5</strain>
    </source>
</reference>